<dbReference type="Gene3D" id="3.30.230.10">
    <property type="match status" value="1"/>
</dbReference>
<dbReference type="NCBIfam" id="TIGR00191">
    <property type="entry name" value="thrB"/>
    <property type="match status" value="1"/>
</dbReference>
<evidence type="ECO:0000313" key="15">
    <source>
        <dbReference type="EMBL" id="MCW8107004.1"/>
    </source>
</evidence>
<evidence type="ECO:0000256" key="6">
    <source>
        <dbReference type="ARBA" id="ARBA00022679"/>
    </source>
</evidence>
<dbReference type="HAMAP" id="MF_00384">
    <property type="entry name" value="Homoser_kinase"/>
    <property type="match status" value="1"/>
</dbReference>
<keyword evidence="9 12" id="KW-0418">Kinase</keyword>
<dbReference type="SUPFAM" id="SSF55060">
    <property type="entry name" value="GHMP Kinase, C-terminal domain"/>
    <property type="match status" value="1"/>
</dbReference>
<comment type="catalytic activity">
    <reaction evidence="11 12">
        <text>L-homoserine + ATP = O-phospho-L-homoserine + ADP + H(+)</text>
        <dbReference type="Rhea" id="RHEA:13985"/>
        <dbReference type="ChEBI" id="CHEBI:15378"/>
        <dbReference type="ChEBI" id="CHEBI:30616"/>
        <dbReference type="ChEBI" id="CHEBI:57476"/>
        <dbReference type="ChEBI" id="CHEBI:57590"/>
        <dbReference type="ChEBI" id="CHEBI:456216"/>
        <dbReference type="EC" id="2.7.1.39"/>
    </reaction>
</comment>
<keyword evidence="8 12" id="KW-0547">Nucleotide-binding</keyword>
<feature type="domain" description="GHMP kinase C-terminal" evidence="14">
    <location>
        <begin position="220"/>
        <end position="295"/>
    </location>
</feature>
<dbReference type="Pfam" id="PF00288">
    <property type="entry name" value="GHMP_kinases_N"/>
    <property type="match status" value="1"/>
</dbReference>
<evidence type="ECO:0000256" key="9">
    <source>
        <dbReference type="ARBA" id="ARBA00022777"/>
    </source>
</evidence>
<dbReference type="NCBIfam" id="NF002288">
    <property type="entry name" value="PRK01212.1-4"/>
    <property type="match status" value="1"/>
</dbReference>
<dbReference type="PRINTS" id="PR00958">
    <property type="entry name" value="HOMSERKINASE"/>
</dbReference>
<organism evidence="15 16">
    <name type="scientific">Alteromonas aquimaris</name>
    <dbReference type="NCBI Taxonomy" id="2998417"/>
    <lineage>
        <taxon>Bacteria</taxon>
        <taxon>Pseudomonadati</taxon>
        <taxon>Pseudomonadota</taxon>
        <taxon>Gammaproteobacteria</taxon>
        <taxon>Alteromonadales</taxon>
        <taxon>Alteromonadaceae</taxon>
        <taxon>Alteromonas/Salinimonas group</taxon>
        <taxon>Alteromonas</taxon>
    </lineage>
</organism>
<dbReference type="Gene3D" id="3.30.70.890">
    <property type="entry name" value="GHMP kinase, C-terminal domain"/>
    <property type="match status" value="1"/>
</dbReference>
<dbReference type="PROSITE" id="PS00627">
    <property type="entry name" value="GHMP_KINASES_ATP"/>
    <property type="match status" value="1"/>
</dbReference>
<keyword evidence="10 12" id="KW-0067">ATP-binding</keyword>
<gene>
    <name evidence="12 15" type="primary">thrB</name>
    <name evidence="15" type="ORF">OPS25_00620</name>
</gene>
<dbReference type="InterPro" id="IPR014721">
    <property type="entry name" value="Ribsml_uS5_D2-typ_fold_subgr"/>
</dbReference>
<evidence type="ECO:0000256" key="8">
    <source>
        <dbReference type="ARBA" id="ARBA00022741"/>
    </source>
</evidence>
<dbReference type="InterPro" id="IPR036554">
    <property type="entry name" value="GHMP_kinase_C_sf"/>
</dbReference>
<reference evidence="15" key="1">
    <citation type="submission" date="2022-11" db="EMBL/GenBank/DDBJ databases">
        <title>Alteromonas sp. nov., isolated from sea water of the Qingdao.</title>
        <authorList>
            <person name="Wang Q."/>
        </authorList>
    </citation>
    <scope>NUCLEOTIDE SEQUENCE</scope>
    <source>
        <strain evidence="15">ASW11-7</strain>
    </source>
</reference>
<dbReference type="InterPro" id="IPR020568">
    <property type="entry name" value="Ribosomal_Su5_D2-typ_SF"/>
</dbReference>
<accession>A0ABT3P2M4</accession>
<keyword evidence="7 12" id="KW-0791">Threonine biosynthesis</keyword>
<evidence type="ECO:0000259" key="13">
    <source>
        <dbReference type="Pfam" id="PF00288"/>
    </source>
</evidence>
<dbReference type="InterPro" id="IPR000870">
    <property type="entry name" value="Homoserine_kinase"/>
</dbReference>
<dbReference type="InterPro" id="IPR006204">
    <property type="entry name" value="GHMP_kinase_N_dom"/>
</dbReference>
<evidence type="ECO:0000259" key="14">
    <source>
        <dbReference type="Pfam" id="PF08544"/>
    </source>
</evidence>
<evidence type="ECO:0000256" key="7">
    <source>
        <dbReference type="ARBA" id="ARBA00022697"/>
    </source>
</evidence>
<keyword evidence="6 12" id="KW-0808">Transferase</keyword>
<evidence type="ECO:0000256" key="11">
    <source>
        <dbReference type="ARBA" id="ARBA00049375"/>
    </source>
</evidence>
<comment type="subcellular location">
    <subcellularLocation>
        <location evidence="12">Cytoplasm</location>
    </subcellularLocation>
</comment>
<feature type="domain" description="GHMP kinase N-terminal" evidence="13">
    <location>
        <begin position="68"/>
        <end position="159"/>
    </location>
</feature>
<dbReference type="Pfam" id="PF08544">
    <property type="entry name" value="GHMP_kinases_C"/>
    <property type="match status" value="1"/>
</dbReference>
<dbReference type="InterPro" id="IPR006203">
    <property type="entry name" value="GHMP_knse_ATP-bd_CS"/>
</dbReference>
<evidence type="ECO:0000256" key="5">
    <source>
        <dbReference type="ARBA" id="ARBA00022605"/>
    </source>
</evidence>
<comment type="function">
    <text evidence="12">Catalyzes the ATP-dependent phosphorylation of L-homoserine to L-homoserine phosphate.</text>
</comment>
<evidence type="ECO:0000256" key="2">
    <source>
        <dbReference type="ARBA" id="ARBA00007370"/>
    </source>
</evidence>
<sequence length="318" mass="33952">MKKVTAYAPASIGNVSLGFDILGAALAPVDGSKTGDEVEIETSCGPELFDFAVDGKFADKLPSSHRENIVFQCYQRFTHALGNVDNANIPVRITLRKNLPIGSGLGSSASSIVAALTGLNAYFDSPFSDNQLLQMMGEMEGQISGSIHYDNVAPSFLGGITLMTGLDDKIAVTLPVISDWYWVICYSGIKVSTAEARKILPPSYSLSDTLTFGRQLAIFVQALHAQDAKMASAVMHDVIAEPHRKRLLPAFDAVRLKSIAAGASAFGISGSGPTVFAVCESLEIAQQVETLLTQQYIQTDHGFTKICKIDEQGATING</sequence>
<keyword evidence="16" id="KW-1185">Reference proteome</keyword>
<evidence type="ECO:0000313" key="16">
    <source>
        <dbReference type="Proteomes" id="UP001142810"/>
    </source>
</evidence>
<feature type="binding site" evidence="12">
    <location>
        <begin position="100"/>
        <end position="110"/>
    </location>
    <ligand>
        <name>ATP</name>
        <dbReference type="ChEBI" id="CHEBI:30616"/>
    </ligand>
</feature>
<dbReference type="EMBL" id="JAPFRD010000002">
    <property type="protein sequence ID" value="MCW8107004.1"/>
    <property type="molecule type" value="Genomic_DNA"/>
</dbReference>
<proteinExistence type="inferred from homology"/>
<comment type="caution">
    <text evidence="15">The sequence shown here is derived from an EMBL/GenBank/DDBJ whole genome shotgun (WGS) entry which is preliminary data.</text>
</comment>
<comment type="pathway">
    <text evidence="1 12">Amino-acid biosynthesis; L-threonine biosynthesis; L-threonine from L-aspartate: step 4/5.</text>
</comment>
<evidence type="ECO:0000256" key="4">
    <source>
        <dbReference type="ARBA" id="ARBA00017858"/>
    </source>
</evidence>
<dbReference type="EC" id="2.7.1.39" evidence="3 12"/>
<dbReference type="SUPFAM" id="SSF54211">
    <property type="entry name" value="Ribosomal protein S5 domain 2-like"/>
    <property type="match status" value="1"/>
</dbReference>
<dbReference type="PANTHER" id="PTHR20861:SF1">
    <property type="entry name" value="HOMOSERINE KINASE"/>
    <property type="match status" value="1"/>
</dbReference>
<dbReference type="Proteomes" id="UP001142810">
    <property type="component" value="Unassembled WGS sequence"/>
</dbReference>
<dbReference type="PANTHER" id="PTHR20861">
    <property type="entry name" value="HOMOSERINE/4-DIPHOSPHOCYTIDYL-2-C-METHYL-D-ERYTHRITOL KINASE"/>
    <property type="match status" value="1"/>
</dbReference>
<evidence type="ECO:0000256" key="3">
    <source>
        <dbReference type="ARBA" id="ARBA00012078"/>
    </source>
</evidence>
<evidence type="ECO:0000256" key="12">
    <source>
        <dbReference type="HAMAP-Rule" id="MF_00384"/>
    </source>
</evidence>
<keyword evidence="12" id="KW-0963">Cytoplasm</keyword>
<name>A0ABT3P2M4_9ALTE</name>
<dbReference type="InterPro" id="IPR013750">
    <property type="entry name" value="GHMP_kinase_C_dom"/>
</dbReference>
<dbReference type="GO" id="GO:0004413">
    <property type="term" value="F:homoserine kinase activity"/>
    <property type="evidence" value="ECO:0007669"/>
    <property type="project" value="UniProtKB-EC"/>
</dbReference>
<evidence type="ECO:0000256" key="10">
    <source>
        <dbReference type="ARBA" id="ARBA00022840"/>
    </source>
</evidence>
<comment type="similarity">
    <text evidence="2 12">Belongs to the GHMP kinase family. Homoserine kinase subfamily.</text>
</comment>
<protein>
    <recommendedName>
        <fullName evidence="4 12">Homoserine kinase</fullName>
        <shortName evidence="12">HK</shortName>
        <shortName evidence="12">HSK</shortName>
        <ecNumber evidence="3 12">2.7.1.39</ecNumber>
    </recommendedName>
</protein>
<evidence type="ECO:0000256" key="1">
    <source>
        <dbReference type="ARBA" id="ARBA00005015"/>
    </source>
</evidence>
<dbReference type="RefSeq" id="WP_265615706.1">
    <property type="nucleotide sequence ID" value="NZ_JAPFRD010000002.1"/>
</dbReference>
<dbReference type="PIRSF" id="PIRSF000676">
    <property type="entry name" value="Homoser_kin"/>
    <property type="match status" value="1"/>
</dbReference>
<keyword evidence="5 12" id="KW-0028">Amino-acid biosynthesis</keyword>